<dbReference type="PIRSF" id="PIRSF000188">
    <property type="entry name" value="Phe_leu_dh"/>
    <property type="match status" value="1"/>
</dbReference>
<dbReference type="RefSeq" id="WP_126322169.1">
    <property type="nucleotide sequence ID" value="NZ_AP018005.1"/>
</dbReference>
<feature type="active site" description="Proton donor/acceptor" evidence="5">
    <location>
        <position position="83"/>
    </location>
</feature>
<dbReference type="PRINTS" id="PR00082">
    <property type="entry name" value="GLFDHDRGNASE"/>
</dbReference>
<dbReference type="Proteomes" id="UP000282483">
    <property type="component" value="Chromosome"/>
</dbReference>
<proteinExistence type="inferred from homology"/>
<dbReference type="InterPro" id="IPR006097">
    <property type="entry name" value="Glu/Leu/Phe/Val/Trp_DH_dimer"/>
</dbReference>
<name>A0A2Z5UST3_9COXI</name>
<comment type="similarity">
    <text evidence="2 7">Belongs to the Glu/Leu/Phe/Val dehydrogenases family.</text>
</comment>
<evidence type="ECO:0000313" key="9">
    <source>
        <dbReference type="EMBL" id="BBB14646.1"/>
    </source>
</evidence>
<dbReference type="AlphaFoldDB" id="A0A2Z5UST3"/>
<evidence type="ECO:0000313" key="10">
    <source>
        <dbReference type="Proteomes" id="UP000282483"/>
    </source>
</evidence>
<dbReference type="InterPro" id="IPR036291">
    <property type="entry name" value="NAD(P)-bd_dom_sf"/>
</dbReference>
<dbReference type="CDD" id="cd01075">
    <property type="entry name" value="NAD_bind_Leu_Phe_Val_DH"/>
    <property type="match status" value="1"/>
</dbReference>
<evidence type="ECO:0000256" key="5">
    <source>
        <dbReference type="PIRSR" id="PIRSR000188-1"/>
    </source>
</evidence>
<dbReference type="SUPFAM" id="SSF51735">
    <property type="entry name" value="NAD(P)-binding Rossmann-fold domains"/>
    <property type="match status" value="1"/>
</dbReference>
<dbReference type="OrthoDB" id="9803297at2"/>
<protein>
    <submittedName>
        <fullName evidence="9">Glu/Leu/Phe/Val dehydrogenase</fullName>
    </submittedName>
</protein>
<keyword evidence="4 6" id="KW-0520">NAD</keyword>
<organism evidence="9 10">
    <name type="scientific">Candidatus Rickettsiella viridis</name>
    <dbReference type="NCBI Taxonomy" id="676208"/>
    <lineage>
        <taxon>Bacteria</taxon>
        <taxon>Pseudomonadati</taxon>
        <taxon>Pseudomonadota</taxon>
        <taxon>Gammaproteobacteria</taxon>
        <taxon>Legionellales</taxon>
        <taxon>Coxiellaceae</taxon>
        <taxon>Rickettsiella</taxon>
    </lineage>
</organism>
<dbReference type="InterPro" id="IPR016211">
    <property type="entry name" value="Glu/Phe/Leu/Val/Trp_DH_bac/arc"/>
</dbReference>
<keyword evidence="6" id="KW-0547">Nucleotide-binding</keyword>
<dbReference type="SMART" id="SM00839">
    <property type="entry name" value="ELFV_dehydrog"/>
    <property type="match status" value="1"/>
</dbReference>
<evidence type="ECO:0000256" key="2">
    <source>
        <dbReference type="ARBA" id="ARBA00006382"/>
    </source>
</evidence>
<dbReference type="Gene3D" id="3.40.50.10860">
    <property type="entry name" value="Leucine Dehydrogenase, chain A, domain 1"/>
    <property type="match status" value="1"/>
</dbReference>
<evidence type="ECO:0000256" key="6">
    <source>
        <dbReference type="PIRSR" id="PIRSR000188-2"/>
    </source>
</evidence>
<sequence length="355" mass="39122">MLSNDLLQYAKNLGFGELHFKIDQTKELYAIIGIHSTQRGPALGGCRCIEYVSIDLAIHDVLRLAQGMSYKAAMANLPLGGGKTVLMRPKQLKNRDAYFQTLGRFVNDLKGRYIIAMDSGVVMNDMDNIALETPYVVTTSKHKGDPAPYTALGVLRGIEAAVKFKFQQDTLNGLHVALQGLGHVGYNLANRLHKQGVRLTVCDRDQKLTTHCAKELGATIVKSEDIYAVECDIFSPCALGAILNDESISQLKAAIVAGAANNQLAEPRHASLLKEKGILYAPDYVINAGGLIYAYAEYRNYINKEFVEQHIQAIYDTLLELFQRAHKENKLPHEVADSMAEARLIKPNAHAIIGD</sequence>
<dbReference type="GO" id="GO:0000166">
    <property type="term" value="F:nucleotide binding"/>
    <property type="evidence" value="ECO:0007669"/>
    <property type="project" value="UniProtKB-KW"/>
</dbReference>
<dbReference type="Pfam" id="PF02812">
    <property type="entry name" value="ELFV_dehydrog_N"/>
    <property type="match status" value="1"/>
</dbReference>
<dbReference type="GO" id="GO:0016639">
    <property type="term" value="F:oxidoreductase activity, acting on the CH-NH2 group of donors, NAD or NADP as acceptor"/>
    <property type="evidence" value="ECO:0007669"/>
    <property type="project" value="InterPro"/>
</dbReference>
<feature type="domain" description="Glutamate/phenylalanine/leucine/valine/L-tryptophan dehydrogenase C-terminal" evidence="8">
    <location>
        <begin position="144"/>
        <end position="354"/>
    </location>
</feature>
<reference evidence="9 10" key="1">
    <citation type="submission" date="2017-03" db="EMBL/GenBank/DDBJ databases">
        <title>The genome sequence of Candidatus Rickettsiella viridis.</title>
        <authorList>
            <person name="Nikoh N."/>
            <person name="Tsuchida T."/>
            <person name="Yamaguchi K."/>
            <person name="Maeda T."/>
            <person name="Shigenobu S."/>
            <person name="Fukatsu T."/>
        </authorList>
    </citation>
    <scope>NUCLEOTIDE SEQUENCE [LARGE SCALE GENOMIC DNA]</scope>
    <source>
        <strain evidence="9 10">Ap-RA04</strain>
    </source>
</reference>
<keyword evidence="3 7" id="KW-0560">Oxidoreductase</keyword>
<accession>A0A2Z5UST3</accession>
<dbReference type="PANTHER" id="PTHR42722:SF1">
    <property type="entry name" value="VALINE DEHYDROGENASE"/>
    <property type="match status" value="1"/>
</dbReference>
<dbReference type="Gene3D" id="3.40.50.720">
    <property type="entry name" value="NAD(P)-binding Rossmann-like Domain"/>
    <property type="match status" value="1"/>
</dbReference>
<dbReference type="PANTHER" id="PTHR42722">
    <property type="entry name" value="LEUCINE DEHYDROGENASE"/>
    <property type="match status" value="1"/>
</dbReference>
<evidence type="ECO:0000259" key="8">
    <source>
        <dbReference type="SMART" id="SM00839"/>
    </source>
</evidence>
<evidence type="ECO:0000256" key="1">
    <source>
        <dbReference type="ARBA" id="ARBA00003868"/>
    </source>
</evidence>
<feature type="binding site" evidence="6">
    <location>
        <begin position="180"/>
        <end position="185"/>
    </location>
    <ligand>
        <name>NAD(+)</name>
        <dbReference type="ChEBI" id="CHEBI:57540"/>
    </ligand>
</feature>
<dbReference type="SUPFAM" id="SSF53223">
    <property type="entry name" value="Aminoacid dehydrogenase-like, N-terminal domain"/>
    <property type="match status" value="1"/>
</dbReference>
<keyword evidence="10" id="KW-1185">Reference proteome</keyword>
<dbReference type="KEGG" id="rvi:RVIR1_01050"/>
<dbReference type="EMBL" id="AP018005">
    <property type="protein sequence ID" value="BBB14646.1"/>
    <property type="molecule type" value="Genomic_DNA"/>
</dbReference>
<comment type="function">
    <text evidence="1">Catalyzes the reversible oxidative deamination of glutamate to alpha-ketoglutarate and ammonia.</text>
</comment>
<gene>
    <name evidence="9" type="ORF">RVIR1_01050</name>
</gene>
<dbReference type="InterPro" id="IPR006095">
    <property type="entry name" value="Glu/Leu/Phe/Val/Trp_DH"/>
</dbReference>
<evidence type="ECO:0000256" key="7">
    <source>
        <dbReference type="RuleBase" id="RU004417"/>
    </source>
</evidence>
<evidence type="ECO:0000256" key="4">
    <source>
        <dbReference type="ARBA" id="ARBA00023027"/>
    </source>
</evidence>
<evidence type="ECO:0000256" key="3">
    <source>
        <dbReference type="ARBA" id="ARBA00023002"/>
    </source>
</evidence>
<dbReference type="Pfam" id="PF00208">
    <property type="entry name" value="ELFV_dehydrog"/>
    <property type="match status" value="1"/>
</dbReference>
<dbReference type="InterPro" id="IPR046346">
    <property type="entry name" value="Aminoacid_DH-like_N_sf"/>
</dbReference>
<dbReference type="GO" id="GO:0006520">
    <property type="term" value="P:amino acid metabolic process"/>
    <property type="evidence" value="ECO:0007669"/>
    <property type="project" value="InterPro"/>
</dbReference>
<dbReference type="InterPro" id="IPR006096">
    <property type="entry name" value="Glu/Leu/Phe/Val/Trp_DH_C"/>
</dbReference>